<feature type="region of interest" description="Disordered" evidence="1">
    <location>
        <begin position="75"/>
        <end position="96"/>
    </location>
</feature>
<protein>
    <submittedName>
        <fullName evidence="2">Uncharacterized protein</fullName>
    </submittedName>
</protein>
<accession>A0AAD6URT6</accession>
<proteinExistence type="predicted"/>
<feature type="compositionally biased region" description="Basic and acidic residues" evidence="1">
    <location>
        <begin position="134"/>
        <end position="146"/>
    </location>
</feature>
<organism evidence="2 3">
    <name type="scientific">Mycena pura</name>
    <dbReference type="NCBI Taxonomy" id="153505"/>
    <lineage>
        <taxon>Eukaryota</taxon>
        <taxon>Fungi</taxon>
        <taxon>Dikarya</taxon>
        <taxon>Basidiomycota</taxon>
        <taxon>Agaricomycotina</taxon>
        <taxon>Agaricomycetes</taxon>
        <taxon>Agaricomycetidae</taxon>
        <taxon>Agaricales</taxon>
        <taxon>Marasmiineae</taxon>
        <taxon>Mycenaceae</taxon>
        <taxon>Mycena</taxon>
    </lineage>
</organism>
<comment type="caution">
    <text evidence="2">The sequence shown here is derived from an EMBL/GenBank/DDBJ whole genome shotgun (WGS) entry which is preliminary data.</text>
</comment>
<dbReference type="AlphaFoldDB" id="A0AAD6URT6"/>
<reference evidence="2" key="1">
    <citation type="submission" date="2023-03" db="EMBL/GenBank/DDBJ databases">
        <title>Massive genome expansion in bonnet fungi (Mycena s.s.) driven by repeated elements and novel gene families across ecological guilds.</title>
        <authorList>
            <consortium name="Lawrence Berkeley National Laboratory"/>
            <person name="Harder C.B."/>
            <person name="Miyauchi S."/>
            <person name="Viragh M."/>
            <person name="Kuo A."/>
            <person name="Thoen E."/>
            <person name="Andreopoulos B."/>
            <person name="Lu D."/>
            <person name="Skrede I."/>
            <person name="Drula E."/>
            <person name="Henrissat B."/>
            <person name="Morin E."/>
            <person name="Kohler A."/>
            <person name="Barry K."/>
            <person name="LaButti K."/>
            <person name="Morin E."/>
            <person name="Salamov A."/>
            <person name="Lipzen A."/>
            <person name="Mereny Z."/>
            <person name="Hegedus B."/>
            <person name="Baldrian P."/>
            <person name="Stursova M."/>
            <person name="Weitz H."/>
            <person name="Taylor A."/>
            <person name="Grigoriev I.V."/>
            <person name="Nagy L.G."/>
            <person name="Martin F."/>
            <person name="Kauserud H."/>
        </authorList>
    </citation>
    <scope>NUCLEOTIDE SEQUENCE</scope>
    <source>
        <strain evidence="2">9144</strain>
    </source>
</reference>
<evidence type="ECO:0000313" key="2">
    <source>
        <dbReference type="EMBL" id="KAJ7193254.1"/>
    </source>
</evidence>
<gene>
    <name evidence="2" type="ORF">GGX14DRAFT_405692</name>
</gene>
<feature type="region of interest" description="Disordered" evidence="1">
    <location>
        <begin position="121"/>
        <end position="162"/>
    </location>
</feature>
<name>A0AAD6URT6_9AGAR</name>
<dbReference type="Proteomes" id="UP001219525">
    <property type="component" value="Unassembled WGS sequence"/>
</dbReference>
<keyword evidence="3" id="KW-1185">Reference proteome</keyword>
<evidence type="ECO:0000313" key="3">
    <source>
        <dbReference type="Proteomes" id="UP001219525"/>
    </source>
</evidence>
<dbReference type="EMBL" id="JARJCW010000110">
    <property type="protein sequence ID" value="KAJ7193254.1"/>
    <property type="molecule type" value="Genomic_DNA"/>
</dbReference>
<evidence type="ECO:0000256" key="1">
    <source>
        <dbReference type="SAM" id="MobiDB-lite"/>
    </source>
</evidence>
<sequence>MRAHGGAERPGEARCAHADSACRMDTWRHVFRARVVRAVHTVWRAVARTRRVSPVQGRRSARRVRRRRAMRAEAWMRRAQGRRAASDERRAAGGGCEQRGCDSCACGGRRVSLDAGTCGGRREAGSGRGAFGGNREEWVMGGKEPETGSGQRAAGSWQRATS</sequence>